<name>A0A9D9DJJ4_9BACT</name>
<feature type="transmembrane region" description="Helical" evidence="7">
    <location>
        <begin position="382"/>
        <end position="403"/>
    </location>
</feature>
<evidence type="ECO:0000256" key="4">
    <source>
        <dbReference type="ARBA" id="ARBA00022692"/>
    </source>
</evidence>
<dbReference type="GO" id="GO:0015297">
    <property type="term" value="F:antiporter activity"/>
    <property type="evidence" value="ECO:0007669"/>
    <property type="project" value="InterPro"/>
</dbReference>
<evidence type="ECO:0000256" key="2">
    <source>
        <dbReference type="ARBA" id="ARBA00022448"/>
    </source>
</evidence>
<evidence type="ECO:0000256" key="3">
    <source>
        <dbReference type="ARBA" id="ARBA00022475"/>
    </source>
</evidence>
<proteinExistence type="predicted"/>
<dbReference type="Pfam" id="PF01554">
    <property type="entry name" value="MatE"/>
    <property type="match status" value="2"/>
</dbReference>
<feature type="transmembrane region" description="Helical" evidence="7">
    <location>
        <begin position="127"/>
        <end position="149"/>
    </location>
</feature>
<dbReference type="PIRSF" id="PIRSF006603">
    <property type="entry name" value="DinF"/>
    <property type="match status" value="1"/>
</dbReference>
<keyword evidence="3" id="KW-1003">Cell membrane</keyword>
<keyword evidence="2" id="KW-0813">Transport</keyword>
<evidence type="ECO:0000313" key="9">
    <source>
        <dbReference type="Proteomes" id="UP000823635"/>
    </source>
</evidence>
<feature type="transmembrane region" description="Helical" evidence="7">
    <location>
        <begin position="47"/>
        <end position="73"/>
    </location>
</feature>
<dbReference type="AlphaFoldDB" id="A0A9D9DJJ4"/>
<dbReference type="InterPro" id="IPR048279">
    <property type="entry name" value="MdtK-like"/>
</dbReference>
<dbReference type="GO" id="GO:0042910">
    <property type="term" value="F:xenobiotic transmembrane transporter activity"/>
    <property type="evidence" value="ECO:0007669"/>
    <property type="project" value="InterPro"/>
</dbReference>
<dbReference type="InterPro" id="IPR002528">
    <property type="entry name" value="MATE_fam"/>
</dbReference>
<feature type="transmembrane region" description="Helical" evidence="7">
    <location>
        <begin position="161"/>
        <end position="182"/>
    </location>
</feature>
<feature type="transmembrane region" description="Helical" evidence="7">
    <location>
        <begin position="94"/>
        <end position="115"/>
    </location>
</feature>
<dbReference type="EMBL" id="JADINB010000062">
    <property type="protein sequence ID" value="MBO8428814.1"/>
    <property type="molecule type" value="Genomic_DNA"/>
</dbReference>
<dbReference type="InterPro" id="IPR052031">
    <property type="entry name" value="Membrane_Transporter-Flippase"/>
</dbReference>
<evidence type="ECO:0000256" key="5">
    <source>
        <dbReference type="ARBA" id="ARBA00022989"/>
    </source>
</evidence>
<comment type="caution">
    <text evidence="8">The sequence shown here is derived from an EMBL/GenBank/DDBJ whole genome shotgun (WGS) entry which is preliminary data.</text>
</comment>
<dbReference type="CDD" id="cd13138">
    <property type="entry name" value="MATE_yoeA_like"/>
    <property type="match status" value="1"/>
</dbReference>
<dbReference type="Proteomes" id="UP000823635">
    <property type="component" value="Unassembled WGS sequence"/>
</dbReference>
<dbReference type="PANTHER" id="PTHR43549">
    <property type="entry name" value="MULTIDRUG RESISTANCE PROTEIN YPNP-RELATED"/>
    <property type="match status" value="1"/>
</dbReference>
<gene>
    <name evidence="8" type="ORF">IAC68_02630</name>
</gene>
<keyword evidence="5 7" id="KW-1133">Transmembrane helix</keyword>
<comment type="subcellular location">
    <subcellularLocation>
        <location evidence="1">Cell membrane</location>
        <topology evidence="1">Multi-pass membrane protein</topology>
    </subcellularLocation>
</comment>
<reference evidence="8" key="1">
    <citation type="submission" date="2020-10" db="EMBL/GenBank/DDBJ databases">
        <authorList>
            <person name="Gilroy R."/>
        </authorList>
    </citation>
    <scope>NUCLEOTIDE SEQUENCE</scope>
    <source>
        <strain evidence="8">15467</strain>
    </source>
</reference>
<dbReference type="PANTHER" id="PTHR43549:SF3">
    <property type="entry name" value="MULTIDRUG RESISTANCE PROTEIN YPNP-RELATED"/>
    <property type="match status" value="1"/>
</dbReference>
<evidence type="ECO:0000313" key="8">
    <source>
        <dbReference type="EMBL" id="MBO8428814.1"/>
    </source>
</evidence>
<accession>A0A9D9DJJ4</accession>
<feature type="transmembrane region" description="Helical" evidence="7">
    <location>
        <begin position="415"/>
        <end position="432"/>
    </location>
</feature>
<feature type="transmembrane region" description="Helical" evidence="7">
    <location>
        <begin position="188"/>
        <end position="208"/>
    </location>
</feature>
<reference evidence="8" key="2">
    <citation type="journal article" date="2021" name="PeerJ">
        <title>Extensive microbial diversity within the chicken gut microbiome revealed by metagenomics and culture.</title>
        <authorList>
            <person name="Gilroy R."/>
            <person name="Ravi A."/>
            <person name="Getino M."/>
            <person name="Pursley I."/>
            <person name="Horton D.L."/>
            <person name="Alikhan N.F."/>
            <person name="Baker D."/>
            <person name="Gharbi K."/>
            <person name="Hall N."/>
            <person name="Watson M."/>
            <person name="Adriaenssens E.M."/>
            <person name="Foster-Nyarko E."/>
            <person name="Jarju S."/>
            <person name="Secka A."/>
            <person name="Antonio M."/>
            <person name="Oren A."/>
            <person name="Chaudhuri R.R."/>
            <person name="La Ragione R."/>
            <person name="Hildebrand F."/>
            <person name="Pallen M.J."/>
        </authorList>
    </citation>
    <scope>NUCLEOTIDE SEQUENCE</scope>
    <source>
        <strain evidence="8">15467</strain>
    </source>
</reference>
<keyword evidence="6 7" id="KW-0472">Membrane</keyword>
<dbReference type="GO" id="GO:0005886">
    <property type="term" value="C:plasma membrane"/>
    <property type="evidence" value="ECO:0007669"/>
    <property type="project" value="UniProtKB-SubCell"/>
</dbReference>
<dbReference type="NCBIfam" id="TIGR00797">
    <property type="entry name" value="matE"/>
    <property type="match status" value="1"/>
</dbReference>
<evidence type="ECO:0000256" key="7">
    <source>
        <dbReference type="SAM" id="Phobius"/>
    </source>
</evidence>
<sequence>MTEGKILPQILKFTFPLMLGNILQQTYSLIDAAIVGKMLGVNALASVGASVSIVFLILGFCQGCCCGFAIPVAQKLGARDMPAVRRTIWAGLRISLYLSVVICIVTSLFCDKILAMMKTPQEIFDDAYSYLLITFISIPFTFFYNLFSYLLRALGDSRTPFYFLLLATVINIVLDIFFIGVLGTGVGGAAVATLIAQAVSALFCYIYMKKHYPEANPLPEEKHFSWHLTGTLLWIGIPIGLQFSITAIGSIVLQTANNVLGPVYVAAYAAAARIKMFFFSPLESLGMALATFAGQNFGAVRKDRISAGTKISIGLVMVYSVTAFAIIYFGAAQIAQLFVSADEAEVIAGTAKFLIITTAFFPLLGLLCVLRYSIQGCGFTALAMLAGVFEMVARTVVGIFGVPQWGYTAVCFGDPMAWIAANIFLIPAYMYVCSRLAKLKGPVLHAE</sequence>
<keyword evidence="4 7" id="KW-0812">Transmembrane</keyword>
<feature type="transmembrane region" description="Helical" evidence="7">
    <location>
        <begin position="351"/>
        <end position="370"/>
    </location>
</feature>
<protein>
    <submittedName>
        <fullName evidence="8">MATE family efflux transporter</fullName>
    </submittedName>
</protein>
<evidence type="ECO:0000256" key="6">
    <source>
        <dbReference type="ARBA" id="ARBA00023136"/>
    </source>
</evidence>
<organism evidence="8 9">
    <name type="scientific">Candidatus Egerieousia excrementavium</name>
    <dbReference type="NCBI Taxonomy" id="2840778"/>
    <lineage>
        <taxon>Bacteria</taxon>
        <taxon>Pseudomonadati</taxon>
        <taxon>Bacteroidota</taxon>
        <taxon>Bacteroidia</taxon>
        <taxon>Bacteroidales</taxon>
        <taxon>Candidatus Egerieousia</taxon>
    </lineage>
</organism>
<feature type="transmembrane region" description="Helical" evidence="7">
    <location>
        <begin position="228"/>
        <end position="253"/>
    </location>
</feature>
<evidence type="ECO:0000256" key="1">
    <source>
        <dbReference type="ARBA" id="ARBA00004651"/>
    </source>
</evidence>
<feature type="transmembrane region" description="Helical" evidence="7">
    <location>
        <begin position="311"/>
        <end position="331"/>
    </location>
</feature>